<proteinExistence type="predicted"/>
<dbReference type="PANTHER" id="PTHR30160:SF15">
    <property type="entry name" value="GLYCOSYLTRANSFERASE HI_0523-RELATED"/>
    <property type="match status" value="1"/>
</dbReference>
<dbReference type="EMBL" id="VXKE01000023">
    <property type="protein sequence ID" value="KAA8707288.1"/>
    <property type="molecule type" value="Genomic_DNA"/>
</dbReference>
<dbReference type="RefSeq" id="WP_150338016.1">
    <property type="nucleotide sequence ID" value="NZ_JAERIX010000047.1"/>
</dbReference>
<evidence type="ECO:0000256" key="1">
    <source>
        <dbReference type="ARBA" id="ARBA00022676"/>
    </source>
</evidence>
<dbReference type="SUPFAM" id="SSF53756">
    <property type="entry name" value="UDP-Glycosyltransferase/glycogen phosphorylase"/>
    <property type="match status" value="1"/>
</dbReference>
<name>A0A5M9QFK3_9HELI</name>
<evidence type="ECO:0000256" key="2">
    <source>
        <dbReference type="ARBA" id="ARBA00022679"/>
    </source>
</evidence>
<dbReference type="PANTHER" id="PTHR30160">
    <property type="entry name" value="TETRAACYLDISACCHARIDE 4'-KINASE-RELATED"/>
    <property type="match status" value="1"/>
</dbReference>
<evidence type="ECO:0000313" key="4">
    <source>
        <dbReference type="Proteomes" id="UP000323707"/>
    </source>
</evidence>
<keyword evidence="2 3" id="KW-0808">Transferase</keyword>
<accession>A0A5M9QFK3</accession>
<evidence type="ECO:0000313" key="3">
    <source>
        <dbReference type="EMBL" id="KAA8707288.1"/>
    </source>
</evidence>
<comment type="caution">
    <text evidence="3">The sequence shown here is derived from an EMBL/GenBank/DDBJ whole genome shotgun (WGS) entry which is preliminary data.</text>
</comment>
<dbReference type="InterPro" id="IPR051199">
    <property type="entry name" value="LPS_LOS_Heptosyltrfase"/>
</dbReference>
<organism evidence="3 4">
    <name type="scientific">Helicobacter canis</name>
    <dbReference type="NCBI Taxonomy" id="29419"/>
    <lineage>
        <taxon>Bacteria</taxon>
        <taxon>Pseudomonadati</taxon>
        <taxon>Campylobacterota</taxon>
        <taxon>Epsilonproteobacteria</taxon>
        <taxon>Campylobacterales</taxon>
        <taxon>Helicobacteraceae</taxon>
        <taxon>Helicobacter</taxon>
    </lineage>
</organism>
<dbReference type="InterPro" id="IPR002201">
    <property type="entry name" value="Glyco_trans_9"/>
</dbReference>
<dbReference type="GO" id="GO:0009244">
    <property type="term" value="P:lipopolysaccharide core region biosynthetic process"/>
    <property type="evidence" value="ECO:0007669"/>
    <property type="project" value="TreeGrafter"/>
</dbReference>
<dbReference type="GO" id="GO:0008713">
    <property type="term" value="F:ADP-heptose-lipopolysaccharide heptosyltransferase activity"/>
    <property type="evidence" value="ECO:0007669"/>
    <property type="project" value="TreeGrafter"/>
</dbReference>
<dbReference type="Gene3D" id="3.40.50.2000">
    <property type="entry name" value="Glycogen Phosphorylase B"/>
    <property type="match status" value="1"/>
</dbReference>
<dbReference type="Proteomes" id="UP000323707">
    <property type="component" value="Unassembled WGS sequence"/>
</dbReference>
<gene>
    <name evidence="3" type="ORF">F4V45_09185</name>
</gene>
<keyword evidence="1" id="KW-0328">Glycosyltransferase</keyword>
<reference evidence="3 4" key="1">
    <citation type="submission" date="2019-09" db="EMBL/GenBank/DDBJ databases">
        <title>Draft genome sequence of various Type strains from the CCUG.</title>
        <authorList>
            <person name="Pineiro-Iglesias B."/>
            <person name="Tunovic T."/>
            <person name="Unosson C."/>
            <person name="Inganas E."/>
            <person name="Ohlen M."/>
            <person name="Cardew S."/>
            <person name="Jensie-Markopoulos S."/>
            <person name="Salva-Serra F."/>
            <person name="Jaen-Luchoro D."/>
            <person name="Karlsson R."/>
            <person name="Svensson-Stadler L."/>
            <person name="Chun J."/>
            <person name="Moore E."/>
        </authorList>
    </citation>
    <scope>NUCLEOTIDE SEQUENCE [LARGE SCALE GENOMIC DNA]</scope>
    <source>
        <strain evidence="3 4">CCUG 32756T</strain>
    </source>
</reference>
<dbReference type="Pfam" id="PF01075">
    <property type="entry name" value="Glyco_transf_9"/>
    <property type="match status" value="1"/>
</dbReference>
<protein>
    <submittedName>
        <fullName evidence="3">Glycosyltransferase family 9 protein</fullName>
    </submittedName>
</protein>
<sequence length="363" mass="41205">MARNSKQLTIGVIFIQNALGECVIGLESLYVLKHIYSCKLIVFAQPTLQNLLRECDFVDVVESCTKQAIDAYACDYALLTNSKTAHIRFALSTNAKRIVCATKFASLLSWRCKSVAIYMWKKYRNYDEREILLAFVRAINPKLYDEKFPLLDLTQSKLPYGKKHAQVVQDHLAKEFAHKGLESSKPCYLIMINPFNNACPYSLTKQGFITLIDKIAQIPECIPLVVTFEKVHKDFMQELESSLDSTPPPPQPQNTQSKLIVFCNDNDLLQLSAWIDRASCVISPSTGTLHLACNQRVPTIALYPEYDTRRWATHNKRYVFLHTPRSSITAQEEQEAIAQTIAMLRAMISSGELESLQLESSQQ</sequence>
<dbReference type="GO" id="GO:0005829">
    <property type="term" value="C:cytosol"/>
    <property type="evidence" value="ECO:0007669"/>
    <property type="project" value="TreeGrafter"/>
</dbReference>
<dbReference type="AlphaFoldDB" id="A0A5M9QFK3"/>